<dbReference type="SUPFAM" id="SSF57756">
    <property type="entry name" value="Retrovirus zinc finger-like domains"/>
    <property type="match status" value="1"/>
</dbReference>
<reference evidence="4 5" key="1">
    <citation type="submission" date="2021-03" db="EMBL/GenBank/DDBJ databases">
        <authorList>
            <person name="King G.J."/>
            <person name="Bancroft I."/>
            <person name="Baten A."/>
            <person name="Bloomfield J."/>
            <person name="Borpatragohain P."/>
            <person name="He Z."/>
            <person name="Irish N."/>
            <person name="Irwin J."/>
            <person name="Liu K."/>
            <person name="Mauleon R.P."/>
            <person name="Moore J."/>
            <person name="Morris R."/>
            <person name="Ostergaard L."/>
            <person name="Wang B."/>
            <person name="Wells R."/>
        </authorList>
    </citation>
    <scope>NUCLEOTIDE SEQUENCE [LARGE SCALE GENOMIC DNA]</scope>
    <source>
        <strain evidence="4">R-o-18</strain>
        <tissue evidence="4">Leaf</tissue>
    </source>
</reference>
<dbReference type="InterPro" id="IPR036875">
    <property type="entry name" value="Znf_CCHC_sf"/>
</dbReference>
<accession>A0ABQ7MF76</accession>
<dbReference type="PROSITE" id="PS50158">
    <property type="entry name" value="ZF_CCHC"/>
    <property type="match status" value="1"/>
</dbReference>
<feature type="domain" description="CCHC-type" evidence="3">
    <location>
        <begin position="232"/>
        <end position="247"/>
    </location>
</feature>
<protein>
    <recommendedName>
        <fullName evidence="3">CCHC-type domain-containing protein</fullName>
    </recommendedName>
</protein>
<keyword evidence="1" id="KW-0863">Zinc-finger</keyword>
<proteinExistence type="predicted"/>
<keyword evidence="5" id="KW-1185">Reference proteome</keyword>
<sequence length="822" mass="93962">MDDWFKYYGVPKKERLAHAIKQLSGNAYSWWKRVDKTHGKSPEEVVTNWEDLKDVMIRKYVTTLPTQETRKKYPRRFSNGVSKEAKKVVPQQGHRSLIYQDQIRPSQIPRVLYDKYQPYEVPKSMEKNLFSPDTLARYKEKSDKPILQGKAKVSPILDKFVYKSSPTCMSHLSLSKNVKTGPEVQKDTNSTSLLESKAVHDLRNKEIPSPKKEETTSQCKSFNSENLKDQTCYRCHKRGHFAVVCPSKQVLTETSLEKKTDLSIKSDSFILSDLLAQNSCMMHLSLSKGDVTGTKEQEFKEEEPPGVTLEMDQKIVQETMQSILLKEAKPKQCQGKALESQKRMKAHLLYLGADYTVSRSKPCQEGGDDVVIRSATEPEVNPKPYSTSQGANQDIRALKMPYLTNQEGLNHEANLYGFYTKEGVQVNWNWAKIFTEQEVMNFTTQRFLSPSICEYPTLEGDLSSSKERPEAKPVIKFKSILSAFQKAKDQEKWTRKSEDMFNFPEPVKPVLHSPQLEANRFNQLQTRNWRPGDHFNQSGGIPEPQEFYNFIPCTSPHRNKKIPIITKLPYLESLAFKLQQLFFYQGKDEISIYQAFKKVPRKLSYPLKPSRFKKNQVSHLEPKSHKRLQRLVSDFVSLLDLFPFFSYYELHTDVRVCPSAHPGRPWPSVSTHRTSGCPSVHISARSVDCSGDFGSRGLSVQYTQDVRQHTQDVRGCPCVSVCPSVNTGRPSAHTGRPSAHAGRPWLSVCVRVSVSTRRTSVSTHRTSVSTQRTPVSTRRTSVAVRVCPCVRQYTQDVPQYTQDVRQHTQDVRGRPSVHTGRP</sequence>
<dbReference type="SMART" id="SM00343">
    <property type="entry name" value="ZnF_C2HC"/>
    <property type="match status" value="1"/>
</dbReference>
<evidence type="ECO:0000256" key="2">
    <source>
        <dbReference type="SAM" id="MobiDB-lite"/>
    </source>
</evidence>
<keyword evidence="1" id="KW-0862">Zinc</keyword>
<evidence type="ECO:0000313" key="5">
    <source>
        <dbReference type="Proteomes" id="UP000823674"/>
    </source>
</evidence>
<comment type="caution">
    <text evidence="4">The sequence shown here is derived from an EMBL/GenBank/DDBJ whole genome shotgun (WGS) entry which is preliminary data.</text>
</comment>
<evidence type="ECO:0000313" key="4">
    <source>
        <dbReference type="EMBL" id="KAG5397410.1"/>
    </source>
</evidence>
<gene>
    <name evidence="4" type="primary">A05g504680.1_BraROA</name>
    <name evidence="4" type="ORF">IGI04_019224</name>
</gene>
<evidence type="ECO:0000256" key="1">
    <source>
        <dbReference type="PROSITE-ProRule" id="PRU00047"/>
    </source>
</evidence>
<feature type="compositionally biased region" description="Basic and acidic residues" evidence="2">
    <location>
        <begin position="804"/>
        <end position="813"/>
    </location>
</feature>
<dbReference type="Proteomes" id="UP000823674">
    <property type="component" value="Chromosome A05"/>
</dbReference>
<name>A0ABQ7MF76_BRACM</name>
<keyword evidence="1" id="KW-0479">Metal-binding</keyword>
<organism evidence="4 5">
    <name type="scientific">Brassica rapa subsp. trilocularis</name>
    <dbReference type="NCBI Taxonomy" id="1813537"/>
    <lineage>
        <taxon>Eukaryota</taxon>
        <taxon>Viridiplantae</taxon>
        <taxon>Streptophyta</taxon>
        <taxon>Embryophyta</taxon>
        <taxon>Tracheophyta</taxon>
        <taxon>Spermatophyta</taxon>
        <taxon>Magnoliopsida</taxon>
        <taxon>eudicotyledons</taxon>
        <taxon>Gunneridae</taxon>
        <taxon>Pentapetalae</taxon>
        <taxon>rosids</taxon>
        <taxon>malvids</taxon>
        <taxon>Brassicales</taxon>
        <taxon>Brassicaceae</taxon>
        <taxon>Brassiceae</taxon>
        <taxon>Brassica</taxon>
    </lineage>
</organism>
<evidence type="ECO:0000259" key="3">
    <source>
        <dbReference type="PROSITE" id="PS50158"/>
    </source>
</evidence>
<dbReference type="InterPro" id="IPR001878">
    <property type="entry name" value="Znf_CCHC"/>
</dbReference>
<dbReference type="Gene3D" id="4.10.60.10">
    <property type="entry name" value="Zinc finger, CCHC-type"/>
    <property type="match status" value="1"/>
</dbReference>
<dbReference type="EMBL" id="JADBGQ010000005">
    <property type="protein sequence ID" value="KAG5397410.1"/>
    <property type="molecule type" value="Genomic_DNA"/>
</dbReference>
<feature type="region of interest" description="Disordered" evidence="2">
    <location>
        <begin position="800"/>
        <end position="822"/>
    </location>
</feature>